<dbReference type="PANTHER" id="PTHR43617">
    <property type="entry name" value="L-AMINO ACID N-ACETYLTRANSFERASE"/>
    <property type="match status" value="1"/>
</dbReference>
<dbReference type="Proteomes" id="UP000191418">
    <property type="component" value="Unassembled WGS sequence"/>
</dbReference>
<dbReference type="SUPFAM" id="SSF55729">
    <property type="entry name" value="Acyl-CoA N-acyltransferases (Nat)"/>
    <property type="match status" value="1"/>
</dbReference>
<dbReference type="PANTHER" id="PTHR43617:SF2">
    <property type="entry name" value="UPF0039 PROTEIN SLL0451"/>
    <property type="match status" value="1"/>
</dbReference>
<dbReference type="InterPro" id="IPR016181">
    <property type="entry name" value="Acyl_CoA_acyltransferase"/>
</dbReference>
<accession>A0A1V4T780</accession>
<protein>
    <submittedName>
        <fullName evidence="2">GNAT family N-acetyltransferase</fullName>
    </submittedName>
</protein>
<dbReference type="EMBL" id="MTSM01000007">
    <property type="protein sequence ID" value="OPX55790.1"/>
    <property type="molecule type" value="Genomic_DNA"/>
</dbReference>
<proteinExistence type="predicted"/>
<name>A0A1V4T780_9GAMM</name>
<dbReference type="AlphaFoldDB" id="A0A1V4T780"/>
<keyword evidence="2" id="KW-0808">Transferase</keyword>
<dbReference type="InterPro" id="IPR000182">
    <property type="entry name" value="GNAT_dom"/>
</dbReference>
<gene>
    <name evidence="2" type="ORF">BTE48_07320</name>
</gene>
<dbReference type="Gene3D" id="3.40.630.30">
    <property type="match status" value="1"/>
</dbReference>
<dbReference type="STRING" id="64969.SAMN02745127_01228"/>
<dbReference type="CDD" id="cd04301">
    <property type="entry name" value="NAT_SF"/>
    <property type="match status" value="1"/>
</dbReference>
<organism evidence="2 3">
    <name type="scientific">Oceanospirillum multiglobuliferum</name>
    <dbReference type="NCBI Taxonomy" id="64969"/>
    <lineage>
        <taxon>Bacteria</taxon>
        <taxon>Pseudomonadati</taxon>
        <taxon>Pseudomonadota</taxon>
        <taxon>Gammaproteobacteria</taxon>
        <taxon>Oceanospirillales</taxon>
        <taxon>Oceanospirillaceae</taxon>
        <taxon>Oceanospirillum</taxon>
    </lineage>
</organism>
<dbReference type="GO" id="GO:0016747">
    <property type="term" value="F:acyltransferase activity, transferring groups other than amino-acyl groups"/>
    <property type="evidence" value="ECO:0007669"/>
    <property type="project" value="InterPro"/>
</dbReference>
<reference evidence="2 3" key="1">
    <citation type="submission" date="2017-01" db="EMBL/GenBank/DDBJ databases">
        <title>Genome Sequencing of a Marine Spirillum, Oceanospirillum multiglobuliferum ATCC 33336, from Japan.</title>
        <authorList>
            <person name="Carney J.G."/>
            <person name="Trachtenberg A.M."/>
            <person name="Rheaume B.A."/>
            <person name="Linnane J.D."/>
            <person name="Pitts N.L."/>
            <person name="Mykles D.L."/>
            <person name="Maclea K.S."/>
        </authorList>
    </citation>
    <scope>NUCLEOTIDE SEQUENCE [LARGE SCALE GENOMIC DNA]</scope>
    <source>
        <strain evidence="2 3">ATCC 33336</strain>
    </source>
</reference>
<evidence type="ECO:0000259" key="1">
    <source>
        <dbReference type="PROSITE" id="PS51186"/>
    </source>
</evidence>
<evidence type="ECO:0000313" key="2">
    <source>
        <dbReference type="EMBL" id="OPX55790.1"/>
    </source>
</evidence>
<sequence>MKIRPEQPEDAQCIDELTVAAFLEAPHTDHTEQFIVRALRNSNALSVSLIAEDNGYIVGHVALSPVVISDGSDHWYGLGPLSVLPNCQNKGIGSKLMEAAIQALDQIGAYGCVLLGDPCYYHRFGFSPKEGLMLSGVPAEYFQALVIQGDVPQGEVSYHESFLAKD</sequence>
<dbReference type="InterPro" id="IPR050276">
    <property type="entry name" value="MshD_Acetyltransferase"/>
</dbReference>
<keyword evidence="3" id="KW-1185">Reference proteome</keyword>
<feature type="domain" description="N-acetyltransferase" evidence="1">
    <location>
        <begin position="1"/>
        <end position="152"/>
    </location>
</feature>
<dbReference type="Pfam" id="PF00583">
    <property type="entry name" value="Acetyltransf_1"/>
    <property type="match status" value="1"/>
</dbReference>
<comment type="caution">
    <text evidence="2">The sequence shown here is derived from an EMBL/GenBank/DDBJ whole genome shotgun (WGS) entry which is preliminary data.</text>
</comment>
<evidence type="ECO:0000313" key="3">
    <source>
        <dbReference type="Proteomes" id="UP000191418"/>
    </source>
</evidence>
<dbReference type="PROSITE" id="PS51186">
    <property type="entry name" value="GNAT"/>
    <property type="match status" value="1"/>
</dbReference>